<dbReference type="EMBL" id="CP113520">
    <property type="protein sequence ID" value="WAJ31221.1"/>
    <property type="molecule type" value="Genomic_DNA"/>
</dbReference>
<dbReference type="Proteomes" id="UP001163223">
    <property type="component" value="Chromosome"/>
</dbReference>
<proteinExistence type="predicted"/>
<name>A0ACD4NWM6_9HYPH</name>
<reference evidence="1" key="1">
    <citation type="submission" date="2022-11" db="EMBL/GenBank/DDBJ databases">
        <title>beta-Carotene-producing bacterium, Jeongeuplla avenae sp. nov., alleviates the salt stress of Arabidopsis seedlings.</title>
        <authorList>
            <person name="Jiang L."/>
            <person name="Lee J."/>
        </authorList>
    </citation>
    <scope>NUCLEOTIDE SEQUENCE</scope>
    <source>
        <strain evidence="1">DY_R2A_6</strain>
    </source>
</reference>
<gene>
    <name evidence="1" type="ORF">OXU80_13895</name>
</gene>
<protein>
    <submittedName>
        <fullName evidence="1">TetR/AcrR family transcriptional regulator</fullName>
    </submittedName>
</protein>
<accession>A0ACD4NWM6</accession>
<evidence type="ECO:0000313" key="2">
    <source>
        <dbReference type="Proteomes" id="UP001163223"/>
    </source>
</evidence>
<keyword evidence="2" id="KW-1185">Reference proteome</keyword>
<organism evidence="1 2">
    <name type="scientific">Antarcticirhabdus aurantiaca</name>
    <dbReference type="NCBI Taxonomy" id="2606717"/>
    <lineage>
        <taxon>Bacteria</taxon>
        <taxon>Pseudomonadati</taxon>
        <taxon>Pseudomonadota</taxon>
        <taxon>Alphaproteobacteria</taxon>
        <taxon>Hyphomicrobiales</taxon>
        <taxon>Aurantimonadaceae</taxon>
        <taxon>Antarcticirhabdus</taxon>
    </lineage>
</organism>
<evidence type="ECO:0000313" key="1">
    <source>
        <dbReference type="EMBL" id="WAJ31221.1"/>
    </source>
</evidence>
<sequence>MPQNSASEKTTRHKLVRIATKLYEEHGADLPLRTVWERAGIGHGKFKRMFPSRESLIAQVVDEEFASLLEWSRNPLPEDVGNGMFVGWIKVLTQTLLNCPDLAGLLLTAHRRPGSSLHPMSVAIASITDQFLKEHLGTSAQTVEIESDQLHVAVLAATSAAEKLFPGRWDEMIDDRFAAVDDQLWSIRFALERSA</sequence>